<proteinExistence type="predicted"/>
<evidence type="ECO:0000313" key="1">
    <source>
        <dbReference type="EMBL" id="CAD7459580.1"/>
    </source>
</evidence>
<accession>A0A7R9IJJ6</accession>
<organism evidence="1">
    <name type="scientific">Timema tahoe</name>
    <dbReference type="NCBI Taxonomy" id="61484"/>
    <lineage>
        <taxon>Eukaryota</taxon>
        <taxon>Metazoa</taxon>
        <taxon>Ecdysozoa</taxon>
        <taxon>Arthropoda</taxon>
        <taxon>Hexapoda</taxon>
        <taxon>Insecta</taxon>
        <taxon>Pterygota</taxon>
        <taxon>Neoptera</taxon>
        <taxon>Polyneoptera</taxon>
        <taxon>Phasmatodea</taxon>
        <taxon>Timematodea</taxon>
        <taxon>Timematoidea</taxon>
        <taxon>Timematidae</taxon>
        <taxon>Timema</taxon>
    </lineage>
</organism>
<gene>
    <name evidence="1" type="ORF">TTEB3V08_LOCUS7530</name>
</gene>
<dbReference type="AlphaFoldDB" id="A0A7R9IJJ6"/>
<reference evidence="1" key="1">
    <citation type="submission" date="2020-11" db="EMBL/GenBank/DDBJ databases">
        <authorList>
            <person name="Tran Van P."/>
        </authorList>
    </citation>
    <scope>NUCLEOTIDE SEQUENCE</scope>
</reference>
<dbReference type="EMBL" id="OE002988">
    <property type="protein sequence ID" value="CAD7459580.1"/>
    <property type="molecule type" value="Genomic_DNA"/>
</dbReference>
<sequence>MEEKTFTVKIEPEDSLEYNLNQEMNLEIKTELGTPIKSEAVFKEELHDFEQLEYEPDSKSFPPIREDLDIGLKSSIKILGSLPDSNQDYESDKFQPLIIPVMKELQSNSECSNFTEQFGCSQVKIKSEISSLKPKRKRATCKEEGCSTYALKGGKCGKHGGTRNKCKYEGCCKYAKRRGTRYHEFCYRTSNSKGTHEGFDNADFLRDINHDSQRNRSSNLRRRCRRVVKLIAVVGNIVNYGNEGCHNHRRR</sequence>
<name>A0A7R9IJJ6_9NEOP</name>
<protein>
    <submittedName>
        <fullName evidence="1">Uncharacterized protein</fullName>
    </submittedName>
</protein>